<evidence type="ECO:0000256" key="1">
    <source>
        <dbReference type="SAM" id="MobiDB-lite"/>
    </source>
</evidence>
<feature type="region of interest" description="Disordered" evidence="1">
    <location>
        <begin position="61"/>
        <end position="84"/>
    </location>
</feature>
<organism evidence="2 3">
    <name type="scientific">Mycobacterium helveticum</name>
    <dbReference type="NCBI Taxonomy" id="2592811"/>
    <lineage>
        <taxon>Bacteria</taxon>
        <taxon>Bacillati</taxon>
        <taxon>Actinomycetota</taxon>
        <taxon>Actinomycetes</taxon>
        <taxon>Mycobacteriales</taxon>
        <taxon>Mycobacteriaceae</taxon>
        <taxon>Mycobacterium</taxon>
    </lineage>
</organism>
<feature type="region of interest" description="Disordered" evidence="1">
    <location>
        <begin position="1"/>
        <end position="31"/>
    </location>
</feature>
<keyword evidence="3" id="KW-1185">Reference proteome</keyword>
<comment type="caution">
    <text evidence="2">The sequence shown here is derived from an EMBL/GenBank/DDBJ whole genome shotgun (WGS) entry which is preliminary data.</text>
</comment>
<protein>
    <submittedName>
        <fullName evidence="2">Uncharacterized protein</fullName>
    </submittedName>
</protein>
<gene>
    <name evidence="2" type="ORF">FPZ47_24600</name>
</gene>
<feature type="compositionally biased region" description="Acidic residues" evidence="1">
    <location>
        <begin position="1"/>
        <end position="10"/>
    </location>
</feature>
<name>A0A557XBV4_9MYCO</name>
<dbReference type="RefSeq" id="WP_144956269.1">
    <property type="nucleotide sequence ID" value="NZ_VMQU01000162.1"/>
</dbReference>
<proteinExistence type="predicted"/>
<evidence type="ECO:0000313" key="2">
    <source>
        <dbReference type="EMBL" id="TVS82998.1"/>
    </source>
</evidence>
<dbReference type="AlphaFoldDB" id="A0A557XBV4"/>
<feature type="compositionally biased region" description="Basic and acidic residues" evidence="1">
    <location>
        <begin position="14"/>
        <end position="26"/>
    </location>
</feature>
<dbReference type="Proteomes" id="UP000320513">
    <property type="component" value="Unassembled WGS sequence"/>
</dbReference>
<sequence>MRPNTDEEDGGLVRVDEEPGEDDRRAGPGVGAERQWALSSVALFANGTFIDRAAPAPHGLMKAENADAAGATTTGRPPSSPRTPADLAAAYRRAFVAAVPTYSPPDDC</sequence>
<reference evidence="2 3" key="1">
    <citation type="submission" date="2019-07" db="EMBL/GenBank/DDBJ databases">
        <title>New Mycobacterium species.</title>
        <authorList>
            <person name="Tortoli E."/>
            <person name="Ghielmetti G."/>
            <person name="Friedel U."/>
            <person name="Trovato A."/>
        </authorList>
    </citation>
    <scope>NUCLEOTIDE SEQUENCE [LARGE SCALE GENOMIC DNA]</scope>
    <source>
        <strain evidence="2 3">16-83</strain>
    </source>
</reference>
<feature type="compositionally biased region" description="Low complexity" evidence="1">
    <location>
        <begin position="70"/>
        <end position="84"/>
    </location>
</feature>
<evidence type="ECO:0000313" key="3">
    <source>
        <dbReference type="Proteomes" id="UP000320513"/>
    </source>
</evidence>
<accession>A0A557XBV4</accession>
<dbReference type="EMBL" id="VMQU01000162">
    <property type="protein sequence ID" value="TVS82998.1"/>
    <property type="molecule type" value="Genomic_DNA"/>
</dbReference>